<dbReference type="Gene3D" id="1.10.10.10">
    <property type="entry name" value="Winged helix-like DNA-binding domain superfamily/Winged helix DNA-binding domain"/>
    <property type="match status" value="1"/>
</dbReference>
<evidence type="ECO:0000313" key="7">
    <source>
        <dbReference type="EMBL" id="MFC3041338.1"/>
    </source>
</evidence>
<evidence type="ECO:0000256" key="2">
    <source>
        <dbReference type="ARBA" id="ARBA00023015"/>
    </source>
</evidence>
<evidence type="ECO:0000259" key="5">
    <source>
        <dbReference type="Pfam" id="PF04198"/>
    </source>
</evidence>
<accession>A0ABV7CYM8</accession>
<evidence type="ECO:0000259" key="6">
    <source>
        <dbReference type="Pfam" id="PF21715"/>
    </source>
</evidence>
<dbReference type="InterPro" id="IPR037171">
    <property type="entry name" value="NagB/RpiA_transferase-like"/>
</dbReference>
<protein>
    <submittedName>
        <fullName evidence="7">Sugar-binding transcriptional regulator</fullName>
    </submittedName>
</protein>
<dbReference type="SUPFAM" id="SSF46785">
    <property type="entry name" value="Winged helix' DNA-binding domain"/>
    <property type="match status" value="1"/>
</dbReference>
<evidence type="ECO:0000256" key="1">
    <source>
        <dbReference type="ARBA" id="ARBA00010466"/>
    </source>
</evidence>
<organism evidence="7 8">
    <name type="scientific">Virgibacillus xinjiangensis</name>
    <dbReference type="NCBI Taxonomy" id="393090"/>
    <lineage>
        <taxon>Bacteria</taxon>
        <taxon>Bacillati</taxon>
        <taxon>Bacillota</taxon>
        <taxon>Bacilli</taxon>
        <taxon>Bacillales</taxon>
        <taxon>Bacillaceae</taxon>
        <taxon>Virgibacillus</taxon>
    </lineage>
</organism>
<dbReference type="InterPro" id="IPR048715">
    <property type="entry name" value="CggR_N"/>
</dbReference>
<evidence type="ECO:0000313" key="8">
    <source>
        <dbReference type="Proteomes" id="UP001595279"/>
    </source>
</evidence>
<feature type="domain" description="Sugar-binding" evidence="5">
    <location>
        <begin position="93"/>
        <end position="338"/>
    </location>
</feature>
<keyword evidence="2" id="KW-0805">Transcription regulation</keyword>
<comment type="similarity">
    <text evidence="1">Belongs to the SorC transcriptional regulatory family.</text>
</comment>
<dbReference type="PANTHER" id="PTHR34294">
    <property type="entry name" value="TRANSCRIPTIONAL REGULATOR-RELATED"/>
    <property type="match status" value="1"/>
</dbReference>
<dbReference type="Gene3D" id="3.40.50.1360">
    <property type="match status" value="1"/>
</dbReference>
<sequence length="344" mass="37979">MKALTDAQKKLVPDLLKVMQQRYTILHIVEHFQPIGRRAIVENTNLTERHVRSEVDFLHRQGLLEVTSKGMFITEEGKLILEQLASLMGEISGLEVLERRIKETLQVENVIIVPGNSDEDHWVKQEMGKACVSYLKGIVHNGVTIAVTGGSTVAAVADVMTPLEVQNGLLFVPARGGVGEKVENQASRIAAEMANRANGDYRLLYVPDPISEMTYQTLINEPSIFEMVEIIRHADIVLHGVGDALSMAKRRKTEATVIDKLKEGNAVSEAFGYYFDETGKIVHKVRTVGLQLEDLLDINQVITIAGGKSKGQAISSYFQQGKSDLLITDRAAAEQILKGNYSSL</sequence>
<dbReference type="RefSeq" id="WP_390273769.1">
    <property type="nucleotide sequence ID" value="NZ_JBHRSA010000049.1"/>
</dbReference>
<dbReference type="Pfam" id="PF21715">
    <property type="entry name" value="CggR_N"/>
    <property type="match status" value="1"/>
</dbReference>
<gene>
    <name evidence="7" type="ORF">ACFOGI_13905</name>
</gene>
<proteinExistence type="inferred from homology"/>
<keyword evidence="8" id="KW-1185">Reference proteome</keyword>
<dbReference type="InterPro" id="IPR036388">
    <property type="entry name" value="WH-like_DNA-bd_sf"/>
</dbReference>
<keyword evidence="3" id="KW-0238">DNA-binding</keyword>
<dbReference type="InterPro" id="IPR036390">
    <property type="entry name" value="WH_DNA-bd_sf"/>
</dbReference>
<dbReference type="PANTHER" id="PTHR34294:SF5">
    <property type="entry name" value="CENTRAL GLYCOLYTIC GENES REGULATOR"/>
    <property type="match status" value="1"/>
</dbReference>
<evidence type="ECO:0000256" key="3">
    <source>
        <dbReference type="ARBA" id="ARBA00023125"/>
    </source>
</evidence>
<dbReference type="InterPro" id="IPR051054">
    <property type="entry name" value="SorC_transcr_regulators"/>
</dbReference>
<reference evidence="8" key="1">
    <citation type="journal article" date="2019" name="Int. J. Syst. Evol. Microbiol.">
        <title>The Global Catalogue of Microorganisms (GCM) 10K type strain sequencing project: providing services to taxonomists for standard genome sequencing and annotation.</title>
        <authorList>
            <consortium name="The Broad Institute Genomics Platform"/>
            <consortium name="The Broad Institute Genome Sequencing Center for Infectious Disease"/>
            <person name="Wu L."/>
            <person name="Ma J."/>
        </authorList>
    </citation>
    <scope>NUCLEOTIDE SEQUENCE [LARGE SCALE GENOMIC DNA]</scope>
    <source>
        <strain evidence="8">KCTC 13128</strain>
    </source>
</reference>
<dbReference type="SUPFAM" id="SSF100950">
    <property type="entry name" value="NagB/RpiA/CoA transferase-like"/>
    <property type="match status" value="1"/>
</dbReference>
<comment type="caution">
    <text evidence="7">The sequence shown here is derived from an EMBL/GenBank/DDBJ whole genome shotgun (WGS) entry which is preliminary data.</text>
</comment>
<evidence type="ECO:0000256" key="4">
    <source>
        <dbReference type="ARBA" id="ARBA00023163"/>
    </source>
</evidence>
<keyword evidence="4" id="KW-0804">Transcription</keyword>
<dbReference type="Proteomes" id="UP001595279">
    <property type="component" value="Unassembled WGS sequence"/>
</dbReference>
<dbReference type="Pfam" id="PF04198">
    <property type="entry name" value="Sugar-bind"/>
    <property type="match status" value="1"/>
</dbReference>
<dbReference type="EMBL" id="JBHRSA010000049">
    <property type="protein sequence ID" value="MFC3041338.1"/>
    <property type="molecule type" value="Genomic_DNA"/>
</dbReference>
<feature type="domain" description="CggR N-terminal DNA binding" evidence="6">
    <location>
        <begin position="18"/>
        <end position="88"/>
    </location>
</feature>
<name>A0ABV7CYM8_9BACI</name>
<dbReference type="InterPro" id="IPR007324">
    <property type="entry name" value="Sugar-bd_dom_put"/>
</dbReference>